<organism evidence="1 2">
    <name type="scientific">Dreissena polymorpha</name>
    <name type="common">Zebra mussel</name>
    <name type="synonym">Mytilus polymorpha</name>
    <dbReference type="NCBI Taxonomy" id="45954"/>
    <lineage>
        <taxon>Eukaryota</taxon>
        <taxon>Metazoa</taxon>
        <taxon>Spiralia</taxon>
        <taxon>Lophotrochozoa</taxon>
        <taxon>Mollusca</taxon>
        <taxon>Bivalvia</taxon>
        <taxon>Autobranchia</taxon>
        <taxon>Heteroconchia</taxon>
        <taxon>Euheterodonta</taxon>
        <taxon>Imparidentia</taxon>
        <taxon>Neoheterodontei</taxon>
        <taxon>Myida</taxon>
        <taxon>Dreissenoidea</taxon>
        <taxon>Dreissenidae</taxon>
        <taxon>Dreissena</taxon>
    </lineage>
</organism>
<keyword evidence="2" id="KW-1185">Reference proteome</keyword>
<accession>A0A9D4L040</accession>
<dbReference type="Proteomes" id="UP000828390">
    <property type="component" value="Unassembled WGS sequence"/>
</dbReference>
<evidence type="ECO:0000313" key="1">
    <source>
        <dbReference type="EMBL" id="KAH3849365.1"/>
    </source>
</evidence>
<gene>
    <name evidence="1" type="ORF">DPMN_091764</name>
</gene>
<comment type="caution">
    <text evidence="1">The sequence shown here is derived from an EMBL/GenBank/DDBJ whole genome shotgun (WGS) entry which is preliminary data.</text>
</comment>
<sequence length="95" mass="10806">MVSFMLQETRDYCCERRKQPPRVLSGRSVSIRQSLESTSWFTNFTSLVSVGSYSLSYSKIAPVVYSDVDFSRNPSRLNRAPGRTAYVHHSFTSST</sequence>
<protein>
    <submittedName>
        <fullName evidence="1">Uncharacterized protein</fullName>
    </submittedName>
</protein>
<dbReference type="EMBL" id="JAIWYP010000003">
    <property type="protein sequence ID" value="KAH3849365.1"/>
    <property type="molecule type" value="Genomic_DNA"/>
</dbReference>
<proteinExistence type="predicted"/>
<dbReference type="AlphaFoldDB" id="A0A9D4L040"/>
<evidence type="ECO:0000313" key="2">
    <source>
        <dbReference type="Proteomes" id="UP000828390"/>
    </source>
</evidence>
<reference evidence="1" key="1">
    <citation type="journal article" date="2019" name="bioRxiv">
        <title>The Genome of the Zebra Mussel, Dreissena polymorpha: A Resource for Invasive Species Research.</title>
        <authorList>
            <person name="McCartney M.A."/>
            <person name="Auch B."/>
            <person name="Kono T."/>
            <person name="Mallez S."/>
            <person name="Zhang Y."/>
            <person name="Obille A."/>
            <person name="Becker A."/>
            <person name="Abrahante J.E."/>
            <person name="Garbe J."/>
            <person name="Badalamenti J.P."/>
            <person name="Herman A."/>
            <person name="Mangelson H."/>
            <person name="Liachko I."/>
            <person name="Sullivan S."/>
            <person name="Sone E.D."/>
            <person name="Koren S."/>
            <person name="Silverstein K.A.T."/>
            <person name="Beckman K.B."/>
            <person name="Gohl D.M."/>
        </authorList>
    </citation>
    <scope>NUCLEOTIDE SEQUENCE</scope>
    <source>
        <strain evidence="1">Duluth1</strain>
        <tissue evidence="1">Whole animal</tissue>
    </source>
</reference>
<name>A0A9D4L040_DREPO</name>
<reference evidence="1" key="2">
    <citation type="submission" date="2020-11" db="EMBL/GenBank/DDBJ databases">
        <authorList>
            <person name="McCartney M.A."/>
            <person name="Auch B."/>
            <person name="Kono T."/>
            <person name="Mallez S."/>
            <person name="Becker A."/>
            <person name="Gohl D.M."/>
            <person name="Silverstein K.A.T."/>
            <person name="Koren S."/>
            <person name="Bechman K.B."/>
            <person name="Herman A."/>
            <person name="Abrahante J.E."/>
            <person name="Garbe J."/>
        </authorList>
    </citation>
    <scope>NUCLEOTIDE SEQUENCE</scope>
    <source>
        <strain evidence="1">Duluth1</strain>
        <tissue evidence="1">Whole animal</tissue>
    </source>
</reference>